<dbReference type="InterPro" id="IPR016039">
    <property type="entry name" value="Thiolase-like"/>
</dbReference>
<dbReference type="GO" id="GO:0004315">
    <property type="term" value="F:3-oxoacyl-[acyl-carrier-protein] synthase activity"/>
    <property type="evidence" value="ECO:0007669"/>
    <property type="project" value="InterPro"/>
</dbReference>
<proteinExistence type="predicted"/>
<dbReference type="SUPFAM" id="SSF53901">
    <property type="entry name" value="Thiolase-like"/>
    <property type="match status" value="1"/>
</dbReference>
<accession>A0A7W3T0T8</accession>
<evidence type="ECO:0000313" key="6">
    <source>
        <dbReference type="EMBL" id="MBB0228829.1"/>
    </source>
</evidence>
<dbReference type="CDD" id="cd00827">
    <property type="entry name" value="init_cond_enzymes"/>
    <property type="match status" value="1"/>
</dbReference>
<dbReference type="AlphaFoldDB" id="A0A7W3T0T8"/>
<keyword evidence="7" id="KW-1185">Reference proteome</keyword>
<organism evidence="6 7">
    <name type="scientific">Streptomyces calidiresistens</name>
    <dbReference type="NCBI Taxonomy" id="1485586"/>
    <lineage>
        <taxon>Bacteria</taxon>
        <taxon>Bacillati</taxon>
        <taxon>Actinomycetota</taxon>
        <taxon>Actinomycetes</taxon>
        <taxon>Kitasatosporales</taxon>
        <taxon>Streptomycetaceae</taxon>
        <taxon>Streptomyces</taxon>
    </lineage>
</organism>
<evidence type="ECO:0000256" key="3">
    <source>
        <dbReference type="ARBA" id="ARBA00023315"/>
    </source>
</evidence>
<dbReference type="PANTHER" id="PTHR34069">
    <property type="entry name" value="3-OXOACYL-[ACYL-CARRIER-PROTEIN] SYNTHASE 3"/>
    <property type="match status" value="1"/>
</dbReference>
<dbReference type="Pfam" id="PF08541">
    <property type="entry name" value="ACP_syn_III_C"/>
    <property type="match status" value="1"/>
</dbReference>
<dbReference type="InterPro" id="IPR013751">
    <property type="entry name" value="ACP_syn_III_N"/>
</dbReference>
<dbReference type="Proteomes" id="UP000530234">
    <property type="component" value="Unassembled WGS sequence"/>
</dbReference>
<comment type="caution">
    <text evidence="6">The sequence shown here is derived from an EMBL/GenBank/DDBJ whole genome shotgun (WGS) entry which is preliminary data.</text>
</comment>
<dbReference type="InterPro" id="IPR013747">
    <property type="entry name" value="ACP_syn_III_C"/>
</dbReference>
<evidence type="ECO:0000259" key="5">
    <source>
        <dbReference type="Pfam" id="PF08545"/>
    </source>
</evidence>
<dbReference type="PANTHER" id="PTHR34069:SF2">
    <property type="entry name" value="BETA-KETOACYL-[ACYL-CARRIER-PROTEIN] SYNTHASE III"/>
    <property type="match status" value="1"/>
</dbReference>
<reference evidence="7" key="1">
    <citation type="submission" date="2019-10" db="EMBL/GenBank/DDBJ databases">
        <title>Streptomyces sp. nov., a novel actinobacterium isolated from alkaline environment.</title>
        <authorList>
            <person name="Golinska P."/>
        </authorList>
    </citation>
    <scope>NUCLEOTIDE SEQUENCE [LARGE SCALE GENOMIC DNA]</scope>
    <source>
        <strain evidence="7">DSM 42108</strain>
    </source>
</reference>
<evidence type="ECO:0000313" key="7">
    <source>
        <dbReference type="Proteomes" id="UP000530234"/>
    </source>
</evidence>
<feature type="domain" description="Beta-ketoacyl-[acyl-carrier-protein] synthase III C-terminal" evidence="4">
    <location>
        <begin position="247"/>
        <end position="338"/>
    </location>
</feature>
<dbReference type="GO" id="GO:0044550">
    <property type="term" value="P:secondary metabolite biosynthetic process"/>
    <property type="evidence" value="ECO:0007669"/>
    <property type="project" value="TreeGrafter"/>
</dbReference>
<dbReference type="Gene3D" id="3.40.47.10">
    <property type="match status" value="2"/>
</dbReference>
<dbReference type="GO" id="GO:0006633">
    <property type="term" value="P:fatty acid biosynthetic process"/>
    <property type="evidence" value="ECO:0007669"/>
    <property type="project" value="InterPro"/>
</dbReference>
<feature type="domain" description="Beta-ketoacyl-[acyl-carrier-protein] synthase III N-terminal" evidence="5">
    <location>
        <begin position="113"/>
        <end position="185"/>
    </location>
</feature>
<evidence type="ECO:0000259" key="4">
    <source>
        <dbReference type="Pfam" id="PF08541"/>
    </source>
</evidence>
<keyword evidence="1" id="KW-0963">Cytoplasm</keyword>
<gene>
    <name evidence="6" type="ORF">FOE67_04695</name>
</gene>
<evidence type="ECO:0000256" key="2">
    <source>
        <dbReference type="ARBA" id="ARBA00022679"/>
    </source>
</evidence>
<evidence type="ECO:0000256" key="1">
    <source>
        <dbReference type="ARBA" id="ARBA00022490"/>
    </source>
</evidence>
<dbReference type="Pfam" id="PF08545">
    <property type="entry name" value="ACP_syn_III"/>
    <property type="match status" value="1"/>
</dbReference>
<dbReference type="EMBL" id="VKHS01000057">
    <property type="protein sequence ID" value="MBB0228829.1"/>
    <property type="molecule type" value="Genomic_DNA"/>
</dbReference>
<name>A0A7W3T0T8_9ACTN</name>
<protein>
    <submittedName>
        <fullName evidence="6">3-oxoacyl-ACP synthase</fullName>
    </submittedName>
</protein>
<keyword evidence="3" id="KW-0012">Acyltransferase</keyword>
<dbReference type="RefSeq" id="WP_182660732.1">
    <property type="nucleotide sequence ID" value="NZ_VKHS01000057.1"/>
</dbReference>
<keyword evidence="2" id="KW-0808">Transferase</keyword>
<sequence length="342" mass="36772">MRFDNIWIAGTGGTLGALEPVAVAVAEGAYSPDAAESTGMTSYARSEEAPPHMAVTAGRLAIKEARERGIVVGPDTVHLHSHGHFQGIDMWPAACWIARELLGGTLDTMPMTVNAWSNGSLATLDVAAATLTARPEVPSALITMADRFAPPADRWHTSPGMVFGDGAAAGVVTRDSGRMRLRSLVSRTDTVLEGLSRGTEPFRTAPEGWQPDMRRRTREFLATGEISLKDVFTRTAECTRAVVDRALAEAGVGPDEVDWFLTPFVGRTLHHDSFVRPLPDLRPRNTLRELGLTIGHLGPCDQLYGLDHLLRNELLNPGDRVLVLGTGMGFTFSAAVLTADGL</sequence>